<dbReference type="AlphaFoldDB" id="A0A4D6MP39"/>
<dbReference type="Proteomes" id="UP000501690">
    <property type="component" value="Linkage Group LG8"/>
</dbReference>
<keyword evidence="3" id="KW-1185">Reference proteome</keyword>
<evidence type="ECO:0000313" key="2">
    <source>
        <dbReference type="EMBL" id="QCE03186.1"/>
    </source>
</evidence>
<dbReference type="EMBL" id="CP039352">
    <property type="protein sequence ID" value="QCE03186.1"/>
    <property type="molecule type" value="Genomic_DNA"/>
</dbReference>
<gene>
    <name evidence="2" type="ORF">DEO72_LG8g1208</name>
</gene>
<name>A0A4D6MP39_VIGUN</name>
<evidence type="ECO:0000256" key="1">
    <source>
        <dbReference type="SAM" id="Phobius"/>
    </source>
</evidence>
<keyword evidence="1" id="KW-0812">Transmembrane</keyword>
<proteinExistence type="predicted"/>
<evidence type="ECO:0000313" key="3">
    <source>
        <dbReference type="Proteomes" id="UP000501690"/>
    </source>
</evidence>
<sequence>MREGGPGEVSAAVAFTAGMAWTMVCTNLVKMQKRCCAFPPRRWRLKPTAAARTVAGASMAVSYTHLDVYKRQPWSMPFLQNGMDHGVHEAGEDAETVLCVSAEKMEVETYSCCADSPEAENRRYGLG</sequence>
<reference evidence="2 3" key="1">
    <citation type="submission" date="2019-04" db="EMBL/GenBank/DDBJ databases">
        <title>An improved genome assembly and genetic linkage map for asparagus bean, Vigna unguiculata ssp. sesquipedialis.</title>
        <authorList>
            <person name="Xia Q."/>
            <person name="Zhang R."/>
            <person name="Dong Y."/>
        </authorList>
    </citation>
    <scope>NUCLEOTIDE SEQUENCE [LARGE SCALE GENOMIC DNA]</scope>
    <source>
        <tissue evidence="2">Leaf</tissue>
    </source>
</reference>
<keyword evidence="1" id="KW-1133">Transmembrane helix</keyword>
<keyword evidence="1" id="KW-0472">Membrane</keyword>
<protein>
    <submittedName>
        <fullName evidence="2">Uncharacterized protein</fullName>
    </submittedName>
</protein>
<accession>A0A4D6MP39</accession>
<organism evidence="2 3">
    <name type="scientific">Vigna unguiculata</name>
    <name type="common">Cowpea</name>
    <dbReference type="NCBI Taxonomy" id="3917"/>
    <lineage>
        <taxon>Eukaryota</taxon>
        <taxon>Viridiplantae</taxon>
        <taxon>Streptophyta</taxon>
        <taxon>Embryophyta</taxon>
        <taxon>Tracheophyta</taxon>
        <taxon>Spermatophyta</taxon>
        <taxon>Magnoliopsida</taxon>
        <taxon>eudicotyledons</taxon>
        <taxon>Gunneridae</taxon>
        <taxon>Pentapetalae</taxon>
        <taxon>rosids</taxon>
        <taxon>fabids</taxon>
        <taxon>Fabales</taxon>
        <taxon>Fabaceae</taxon>
        <taxon>Papilionoideae</taxon>
        <taxon>50 kb inversion clade</taxon>
        <taxon>NPAAA clade</taxon>
        <taxon>indigoferoid/millettioid clade</taxon>
        <taxon>Phaseoleae</taxon>
        <taxon>Vigna</taxon>
    </lineage>
</organism>
<feature type="transmembrane region" description="Helical" evidence="1">
    <location>
        <begin position="12"/>
        <end position="29"/>
    </location>
</feature>